<dbReference type="InterPro" id="IPR035985">
    <property type="entry name" value="Ubiquitin-activating_enz"/>
</dbReference>
<dbReference type="Pfam" id="PF00899">
    <property type="entry name" value="ThiF"/>
    <property type="match status" value="1"/>
</dbReference>
<dbReference type="GO" id="GO:0061504">
    <property type="term" value="P:cyclic threonylcarbamoyladenosine biosynthetic process"/>
    <property type="evidence" value="ECO:0007669"/>
    <property type="project" value="TreeGrafter"/>
</dbReference>
<evidence type="ECO:0000313" key="2">
    <source>
        <dbReference type="EMBL" id="MBM3318348.1"/>
    </source>
</evidence>
<keyword evidence="2" id="KW-0548">Nucleotidyltransferase</keyword>
<evidence type="ECO:0000259" key="1">
    <source>
        <dbReference type="Pfam" id="PF00899"/>
    </source>
</evidence>
<dbReference type="AlphaFoldDB" id="A0A938BPH8"/>
<sequence>MTSPIFARNVPGMTERLARAAVGVAGCGGLGSNAAVALVRAGIGRLILADADRVEASNLNRQHFFQRDIGRLKVEALADHLQAIHPAVALDLRAIELTPANAAEVFGDAEILIEAFDRAEAKRWLIESWCRAYPGRPIVVASGLAGLGRTASIAVRSAGRIHFCGDGESDMSAGLCAARVAIVAAMQANVAIELLMGDPMR</sequence>
<reference evidence="2" key="1">
    <citation type="submission" date="2019-03" db="EMBL/GenBank/DDBJ databases">
        <title>Lake Tanganyika Metagenome-Assembled Genomes (MAGs).</title>
        <authorList>
            <person name="Tran P."/>
        </authorList>
    </citation>
    <scope>NUCLEOTIDE SEQUENCE</scope>
    <source>
        <strain evidence="2">M_DeepCast_400m_m2_100</strain>
    </source>
</reference>
<organism evidence="2 3">
    <name type="scientific">Eiseniibacteriota bacterium</name>
    <dbReference type="NCBI Taxonomy" id="2212470"/>
    <lineage>
        <taxon>Bacteria</taxon>
        <taxon>Candidatus Eiseniibacteriota</taxon>
    </lineage>
</organism>
<dbReference type="GO" id="GO:0061503">
    <property type="term" value="F:tRNA threonylcarbamoyladenosine dehydratase"/>
    <property type="evidence" value="ECO:0007669"/>
    <property type="project" value="TreeGrafter"/>
</dbReference>
<dbReference type="PANTHER" id="PTHR43267:SF3">
    <property type="entry name" value="THIF PROTEIN"/>
    <property type="match status" value="1"/>
</dbReference>
<keyword evidence="2" id="KW-0808">Transferase</keyword>
<comment type="caution">
    <text evidence="2">The sequence shown here is derived from an EMBL/GenBank/DDBJ whole genome shotgun (WGS) entry which is preliminary data.</text>
</comment>
<name>A0A938BPH8_UNCEI</name>
<proteinExistence type="predicted"/>
<dbReference type="InterPro" id="IPR012729">
    <property type="entry name" value="ThiF_fam2"/>
</dbReference>
<dbReference type="Proteomes" id="UP000748308">
    <property type="component" value="Unassembled WGS sequence"/>
</dbReference>
<dbReference type="GO" id="GO:0008641">
    <property type="term" value="F:ubiquitin-like modifier activating enzyme activity"/>
    <property type="evidence" value="ECO:0007669"/>
    <property type="project" value="InterPro"/>
</dbReference>
<dbReference type="PANTHER" id="PTHR43267">
    <property type="entry name" value="TRNA THREONYLCARBAMOYLADENOSINE DEHYDRATASE"/>
    <property type="match status" value="1"/>
</dbReference>
<dbReference type="SUPFAM" id="SSF69572">
    <property type="entry name" value="Activating enzymes of the ubiquitin-like proteins"/>
    <property type="match status" value="1"/>
</dbReference>
<dbReference type="EMBL" id="VGIY01000330">
    <property type="protein sequence ID" value="MBM3318348.1"/>
    <property type="molecule type" value="Genomic_DNA"/>
</dbReference>
<evidence type="ECO:0000313" key="3">
    <source>
        <dbReference type="Proteomes" id="UP000748308"/>
    </source>
</evidence>
<accession>A0A938BPH8</accession>
<feature type="domain" description="THIF-type NAD/FAD binding fold" evidence="1">
    <location>
        <begin position="14"/>
        <end position="198"/>
    </location>
</feature>
<dbReference type="InterPro" id="IPR000594">
    <property type="entry name" value="ThiF_NAD_FAD-bd"/>
</dbReference>
<dbReference type="GO" id="GO:0016779">
    <property type="term" value="F:nucleotidyltransferase activity"/>
    <property type="evidence" value="ECO:0007669"/>
    <property type="project" value="UniProtKB-KW"/>
</dbReference>
<dbReference type="InterPro" id="IPR045886">
    <property type="entry name" value="ThiF/MoeB/HesA"/>
</dbReference>
<gene>
    <name evidence="2" type="primary">thiF</name>
    <name evidence="2" type="ORF">FJY75_10910</name>
</gene>
<dbReference type="NCBIfam" id="TIGR02354">
    <property type="entry name" value="thiF_fam2"/>
    <property type="match status" value="1"/>
</dbReference>
<protein>
    <submittedName>
        <fullName evidence="2">Sulfur carrier protein ThiS adenylyltransferase ThiF</fullName>
    </submittedName>
</protein>
<dbReference type="Gene3D" id="3.40.50.720">
    <property type="entry name" value="NAD(P)-binding Rossmann-like Domain"/>
    <property type="match status" value="1"/>
</dbReference>
<dbReference type="NCBIfam" id="NF006395">
    <property type="entry name" value="PRK08644.1"/>
    <property type="match status" value="1"/>
</dbReference>